<proteinExistence type="predicted"/>
<dbReference type="OrthoDB" id="5326237at2759"/>
<dbReference type="Proteomes" id="UP000838763">
    <property type="component" value="Unassembled WGS sequence"/>
</dbReference>
<accession>A0A9P1HAK6</accession>
<evidence type="ECO:0000313" key="2">
    <source>
        <dbReference type="EMBL" id="CAI4219077.1"/>
    </source>
</evidence>
<feature type="compositionally biased region" description="Basic and acidic residues" evidence="1">
    <location>
        <begin position="91"/>
        <end position="104"/>
    </location>
</feature>
<feature type="region of interest" description="Disordered" evidence="1">
    <location>
        <begin position="91"/>
        <end position="112"/>
    </location>
</feature>
<dbReference type="EMBL" id="CALLCH030000019">
    <property type="protein sequence ID" value="CAI4219077.1"/>
    <property type="molecule type" value="Genomic_DNA"/>
</dbReference>
<name>A0A9P1HAK6_9PEZI</name>
<keyword evidence="3" id="KW-1185">Reference proteome</keyword>
<evidence type="ECO:0000256" key="1">
    <source>
        <dbReference type="SAM" id="MobiDB-lite"/>
    </source>
</evidence>
<gene>
    <name evidence="2" type="ORF">PPNO1_LOCUS8648</name>
</gene>
<protein>
    <submittedName>
        <fullName evidence="2">Uncharacterized protein</fullName>
    </submittedName>
</protein>
<reference evidence="2" key="1">
    <citation type="submission" date="2022-11" db="EMBL/GenBank/DDBJ databases">
        <authorList>
            <person name="Scott C."/>
            <person name="Bruce N."/>
        </authorList>
    </citation>
    <scope>NUCLEOTIDE SEQUENCE</scope>
</reference>
<evidence type="ECO:0000313" key="3">
    <source>
        <dbReference type="Proteomes" id="UP000838763"/>
    </source>
</evidence>
<organism evidence="2 3">
    <name type="scientific">Parascedosporium putredinis</name>
    <dbReference type="NCBI Taxonomy" id="1442378"/>
    <lineage>
        <taxon>Eukaryota</taxon>
        <taxon>Fungi</taxon>
        <taxon>Dikarya</taxon>
        <taxon>Ascomycota</taxon>
        <taxon>Pezizomycotina</taxon>
        <taxon>Sordariomycetes</taxon>
        <taxon>Hypocreomycetidae</taxon>
        <taxon>Microascales</taxon>
        <taxon>Microascaceae</taxon>
        <taxon>Parascedosporium</taxon>
    </lineage>
</organism>
<sequence length="112" mass="12592">MAPVNRQKAQDSKAAAADIWDEAQLEAALKRLDKLHVQARLLRTTIPRMTQPLTTSTTPSELYRLLMKSVAEAHKEIQDFKELMSDAESKKVLERAKKSHKDNPRGLSPGTL</sequence>
<comment type="caution">
    <text evidence="2">The sequence shown here is derived from an EMBL/GenBank/DDBJ whole genome shotgun (WGS) entry which is preliminary data.</text>
</comment>
<dbReference type="AlphaFoldDB" id="A0A9P1HAK6"/>